<dbReference type="AlphaFoldDB" id="A0A8C4R3V6"/>
<dbReference type="GO" id="GO:0006890">
    <property type="term" value="P:retrograde vesicle-mediated transport, Golgi to endoplasmic reticulum"/>
    <property type="evidence" value="ECO:0007669"/>
    <property type="project" value="InterPro"/>
</dbReference>
<dbReference type="GO" id="GO:0060628">
    <property type="term" value="P:regulation of ER to Golgi vesicle-mediated transport"/>
    <property type="evidence" value="ECO:0007669"/>
    <property type="project" value="TreeGrafter"/>
</dbReference>
<keyword evidence="1" id="KW-0175">Coiled coil</keyword>
<feature type="region of interest" description="Disordered" evidence="2">
    <location>
        <begin position="1"/>
        <end position="31"/>
    </location>
</feature>
<keyword evidence="4" id="KW-1185">Reference proteome</keyword>
<evidence type="ECO:0000313" key="3">
    <source>
        <dbReference type="Ensembl" id="ENSEBUP00000024688.1"/>
    </source>
</evidence>
<dbReference type="PANTHER" id="PTHR13520">
    <property type="entry name" value="RAD50-INTERACTING PROTEIN 1 RINT-1"/>
    <property type="match status" value="1"/>
</dbReference>
<organism evidence="3 4">
    <name type="scientific">Eptatretus burgeri</name>
    <name type="common">Inshore hagfish</name>
    <dbReference type="NCBI Taxonomy" id="7764"/>
    <lineage>
        <taxon>Eukaryota</taxon>
        <taxon>Metazoa</taxon>
        <taxon>Chordata</taxon>
        <taxon>Craniata</taxon>
        <taxon>Vertebrata</taxon>
        <taxon>Cyclostomata</taxon>
        <taxon>Myxini</taxon>
        <taxon>Myxiniformes</taxon>
        <taxon>Myxinidae</taxon>
        <taxon>Eptatretinae</taxon>
        <taxon>Eptatretus</taxon>
    </lineage>
</organism>
<evidence type="ECO:0000313" key="4">
    <source>
        <dbReference type="Proteomes" id="UP000694388"/>
    </source>
</evidence>
<dbReference type="Proteomes" id="UP000694388">
    <property type="component" value="Unplaced"/>
</dbReference>
<proteinExistence type="predicted"/>
<reference evidence="3" key="2">
    <citation type="submission" date="2025-09" db="UniProtKB">
        <authorList>
            <consortium name="Ensembl"/>
        </authorList>
    </citation>
    <scope>IDENTIFICATION</scope>
</reference>
<dbReference type="Ensembl" id="ENSEBUT00000025264.1">
    <property type="protein sequence ID" value="ENSEBUP00000024688.1"/>
    <property type="gene ID" value="ENSEBUG00000015237.1"/>
</dbReference>
<reference evidence="3" key="1">
    <citation type="submission" date="2025-08" db="UniProtKB">
        <authorList>
            <consortium name="Ensembl"/>
        </authorList>
    </citation>
    <scope>IDENTIFICATION</scope>
</reference>
<feature type="compositionally biased region" description="Low complexity" evidence="2">
    <location>
        <begin position="1"/>
        <end position="23"/>
    </location>
</feature>
<dbReference type="OMA" id="GMTWEVL"/>
<dbReference type="GeneTree" id="ENSGT00390000017006"/>
<accession>A0A8C4R3V6</accession>
<sequence>MAAVEATGNGNETAATTGTTTGTRGVRRSNEGFAPIPAHVAGLVEREFAGNAVSLRRRLPEVLARLSAEKAQLEAQVVTASSEVPRLVQRALLGTEDVARATQELQERRSRLSDDVHDLVEELQPWLQLLEGPVAEVEGLEKYLCYLKWISWVEELSDSIQQHLMTSSITEALSKLVSLSELDQLLKPSSCSHLVAFVRSTLLFWHNILCVKLTSDFEEVLKQLKWPFVGPMQLQSLPAGPSAGTGALRASLAVLFRHLLQLQIPEEVVSKQSTLPDSFWLPSLPPIALPFQLMLRPLQKRFKYHFYGNKQTNAIDKPEWYMTQVLTWIGNHSTFLETVIQPILTKEDILLDAKVEFSRGLVMLMLEKLASDMPSALYDDQLFCHVVDEALQFDRDLAARGYPAHYPRTLHVLAEDACRQKWLSVERKFALEKIDSMLSSSMAWTCHCQDIADIDDAKVPDCAETFMTLLQVITERYRSLPHQTQRLQFLRLQLDLLDDFRLRLTQVMKEEISDPVGMKYCSILNAVCYILTVLADWSDDVFFLELQQAMLAEVSEGEQGLSQFQIGRLASLEASVFDTISQLLDHLRLDMLGKLGDWVFSEARDKAAAYRKERWLSLPAPRDQLAPSLSPSACPLLLLLRDRMLQLQRQQAPAPFRIFWQTLATRLDTFLYEEVRNNEEYV</sequence>
<dbReference type="InterPro" id="IPR007528">
    <property type="entry name" value="RINT1_Tip20"/>
</dbReference>
<dbReference type="PANTHER" id="PTHR13520:SF0">
    <property type="entry name" value="RAD50-INTERACTING PROTEIN 1"/>
    <property type="match status" value="1"/>
</dbReference>
<name>A0A8C4R3V6_EPTBU</name>
<dbReference type="PROSITE" id="PS51386">
    <property type="entry name" value="RINT1_TIP20"/>
    <property type="match status" value="1"/>
</dbReference>
<dbReference type="GO" id="GO:0006888">
    <property type="term" value="P:endoplasmic reticulum to Golgi vesicle-mediated transport"/>
    <property type="evidence" value="ECO:0007669"/>
    <property type="project" value="InterPro"/>
</dbReference>
<evidence type="ECO:0000256" key="1">
    <source>
        <dbReference type="SAM" id="Coils"/>
    </source>
</evidence>
<evidence type="ECO:0000256" key="2">
    <source>
        <dbReference type="SAM" id="MobiDB-lite"/>
    </source>
</evidence>
<dbReference type="GO" id="GO:0070939">
    <property type="term" value="C:Dsl1/NZR complex"/>
    <property type="evidence" value="ECO:0007669"/>
    <property type="project" value="InterPro"/>
</dbReference>
<dbReference type="Pfam" id="PF04437">
    <property type="entry name" value="RINT1_TIP1"/>
    <property type="match status" value="1"/>
</dbReference>
<feature type="coiled-coil region" evidence="1">
    <location>
        <begin position="63"/>
        <end position="122"/>
    </location>
</feature>
<protein>
    <submittedName>
        <fullName evidence="3">RAD50 interactor 1</fullName>
    </submittedName>
</protein>